<dbReference type="Pfam" id="PF19077">
    <property type="entry name" value="Big_13"/>
    <property type="match status" value="4"/>
</dbReference>
<evidence type="ECO:0000259" key="1">
    <source>
        <dbReference type="Pfam" id="PF19077"/>
    </source>
</evidence>
<reference evidence="3" key="1">
    <citation type="submission" date="2015-11" db="EMBL/GenBank/DDBJ databases">
        <authorList>
            <person name="Blom J."/>
        </authorList>
    </citation>
    <scope>NUCLEOTIDE SEQUENCE [LARGE SCALE GENOMIC DNA]</scope>
</reference>
<dbReference type="OrthoDB" id="8481600at2"/>
<organism evidence="2 3">
    <name type="scientific">Duffyella gerundensis</name>
    <dbReference type="NCBI Taxonomy" id="1619313"/>
    <lineage>
        <taxon>Bacteria</taxon>
        <taxon>Pseudomonadati</taxon>
        <taxon>Pseudomonadota</taxon>
        <taxon>Gammaproteobacteria</taxon>
        <taxon>Enterobacterales</taxon>
        <taxon>Erwiniaceae</taxon>
        <taxon>Duffyella</taxon>
    </lineage>
</organism>
<feature type="domain" description="Bacterial Ig-like" evidence="1">
    <location>
        <begin position="104"/>
        <end position="188"/>
    </location>
</feature>
<evidence type="ECO:0000313" key="2">
    <source>
        <dbReference type="EMBL" id="CUU25225.1"/>
    </source>
</evidence>
<name>A0A0U5L355_9GAMM</name>
<sequence length="601" mass="64913">MTMQINNALEYWTSTNEWSITLTPTETDLEFLWVYFNNVEIKVPVAGQNPIIWSAPKDLFKEGVNSVSMRFDDFAKNPGVTSVFNLNLDTTAPIKPRILFTTDDVGSNTAIVGPDGRTDDQSPVLNGLAEPKSLVTLYNAQDEVIGSAIADGNGLWQIEVELADGEHGFYVTAEDALGNVSVESDAFNLVVGPDLGNTPPGVALITHAEDDVGASTGELRSGAITDDTRPQLHGTAQADSTINIQYRNGDGEWIDGVAAVANASGEWSWTAPELEAGNWEFRANAGGSWSQPFKLDIATAGSDALKAAISQAEDNFGEYTGPLLSGAITDDATPTLSGRAEANATVIIRWNDGNDFFSTTVQADASSNWQWTPDPALAPGKWDFATKTSSNTWSTPFTLDIIAPDSQAPLMTDVYDDVIQKVGTVASGTETNDNELLLSGRGEANSLVYIYDNEVLLTSVTVGQDGNWQVTTPELKDGDHSLAVSHGDYNSSLASWDFEVDTLPPPDFEIESIKSAKTFSLSYEEIVADGQKSLWIDNDKRQFKVDGNEGDVLELENLTPQEWLSMGEVTIAGTQYDVWSHQGGETELLIQQGIISELDQA</sequence>
<keyword evidence="3" id="KW-1185">Reference proteome</keyword>
<accession>A0A0U5L355</accession>
<dbReference type="AlphaFoldDB" id="A0A0U5L355"/>
<dbReference type="PATRIC" id="fig|1619313.3.peg.3110"/>
<feature type="domain" description="Bacterial Ig-like" evidence="1">
    <location>
        <begin position="318"/>
        <end position="386"/>
    </location>
</feature>
<dbReference type="NCBIfam" id="NF033510">
    <property type="entry name" value="Ca_tandemer"/>
    <property type="match status" value="2"/>
</dbReference>
<protein>
    <recommendedName>
        <fullName evidence="1">Bacterial Ig-like domain-containing protein</fullName>
    </recommendedName>
</protein>
<dbReference type="RefSeq" id="WP_067433704.1">
    <property type="nucleotide sequence ID" value="NZ_LN907827.1"/>
</dbReference>
<dbReference type="EMBL" id="LN907827">
    <property type="protein sequence ID" value="CUU25225.1"/>
    <property type="molecule type" value="Genomic_DNA"/>
</dbReference>
<dbReference type="Gene3D" id="2.60.40.10">
    <property type="entry name" value="Immunoglobulins"/>
    <property type="match status" value="4"/>
</dbReference>
<dbReference type="STRING" id="1619313.EM595_2994"/>
<feature type="domain" description="Bacterial Ig-like" evidence="1">
    <location>
        <begin position="211"/>
        <end position="284"/>
    </location>
</feature>
<dbReference type="Proteomes" id="UP000059419">
    <property type="component" value="Chromosome 1"/>
</dbReference>
<proteinExistence type="predicted"/>
<feature type="domain" description="Bacterial Ig-like" evidence="1">
    <location>
        <begin position="425"/>
        <end position="502"/>
    </location>
</feature>
<evidence type="ECO:0000313" key="3">
    <source>
        <dbReference type="Proteomes" id="UP000059419"/>
    </source>
</evidence>
<dbReference type="KEGG" id="ege:EM595_2994"/>
<dbReference type="InterPro" id="IPR044016">
    <property type="entry name" value="Big_13"/>
</dbReference>
<gene>
    <name evidence="2" type="ORF">EM595_2994</name>
</gene>
<dbReference type="InterPro" id="IPR013783">
    <property type="entry name" value="Ig-like_fold"/>
</dbReference>